<comment type="caution">
    <text evidence="2">The sequence shown here is derived from an EMBL/GenBank/DDBJ whole genome shotgun (WGS) entry which is preliminary data.</text>
</comment>
<feature type="transmembrane region" description="Helical" evidence="1">
    <location>
        <begin position="17"/>
        <end position="36"/>
    </location>
</feature>
<gene>
    <name evidence="2" type="ORF">MHSWG343_09250</name>
</gene>
<dbReference type="Proteomes" id="UP000324831">
    <property type="component" value="Unassembled WGS sequence"/>
</dbReference>
<evidence type="ECO:0000313" key="2">
    <source>
        <dbReference type="EMBL" id="GCE63918.1"/>
    </source>
</evidence>
<protein>
    <submittedName>
        <fullName evidence="2">Uncharacterized protein</fullName>
    </submittedName>
</protein>
<sequence length="58" mass="6432">MTQGVSFHKKSKMTKEIVFSTAGLAIGIGVGSKYLITPAEENEKAIELKKIKGFNWFK</sequence>
<organism evidence="2 3">
    <name type="scientific">Candidatus Mycoplasma haematohominis</name>
    <dbReference type="NCBI Taxonomy" id="1494318"/>
    <lineage>
        <taxon>Bacteria</taxon>
        <taxon>Bacillati</taxon>
        <taxon>Mycoplasmatota</taxon>
        <taxon>Mollicutes</taxon>
        <taxon>Mycoplasmataceae</taxon>
        <taxon>Mycoplasma</taxon>
    </lineage>
</organism>
<dbReference type="AlphaFoldDB" id="A0A478FQR5"/>
<proteinExistence type="predicted"/>
<accession>A0A478FQR5</accession>
<reference evidence="2 3" key="1">
    <citation type="submission" date="2019-01" db="EMBL/GenBank/DDBJ databases">
        <title>Draft genome sequences of Candidatus Mycoplasma haemohominis SWG34-3 identified from a patient with pyrexia, anemia and liver dysfunction.</title>
        <authorList>
            <person name="Sekizuka T."/>
            <person name="Hattori N."/>
            <person name="Katano H."/>
            <person name="Takuma T."/>
            <person name="Ito T."/>
            <person name="Arai N."/>
            <person name="Yanai R."/>
            <person name="Ishii S."/>
            <person name="Miura Y."/>
            <person name="Tokunaga T."/>
            <person name="Watanabe H."/>
            <person name="Nomura N."/>
            <person name="Eguchi J."/>
            <person name="Arai T."/>
            <person name="Hasegawa H."/>
            <person name="Nakamaki T."/>
            <person name="Wakita T."/>
            <person name="Niki Y."/>
            <person name="Kuroda M."/>
        </authorList>
    </citation>
    <scope>NUCLEOTIDE SEQUENCE [LARGE SCALE GENOMIC DNA]</scope>
    <source>
        <strain evidence="2">SWG34-3</strain>
    </source>
</reference>
<dbReference type="EMBL" id="BIMN01000006">
    <property type="protein sequence ID" value="GCE63918.1"/>
    <property type="molecule type" value="Genomic_DNA"/>
</dbReference>
<name>A0A478FQR5_9MOLU</name>
<keyword evidence="1" id="KW-0472">Membrane</keyword>
<keyword evidence="1" id="KW-0812">Transmembrane</keyword>
<evidence type="ECO:0000256" key="1">
    <source>
        <dbReference type="SAM" id="Phobius"/>
    </source>
</evidence>
<keyword evidence="1" id="KW-1133">Transmembrane helix</keyword>
<evidence type="ECO:0000313" key="3">
    <source>
        <dbReference type="Proteomes" id="UP000324831"/>
    </source>
</evidence>